<dbReference type="InterPro" id="IPR014729">
    <property type="entry name" value="Rossmann-like_a/b/a_fold"/>
</dbReference>
<feature type="domain" description="DALR anticodon binding" evidence="10">
    <location>
        <begin position="85"/>
        <end position="211"/>
    </location>
</feature>
<evidence type="ECO:0000256" key="5">
    <source>
        <dbReference type="ARBA" id="ARBA00022840"/>
    </source>
</evidence>
<dbReference type="EMBL" id="VSWD01000006">
    <property type="protein sequence ID" value="KAK3100522.1"/>
    <property type="molecule type" value="Genomic_DNA"/>
</dbReference>
<dbReference type="Proteomes" id="UP001186944">
    <property type="component" value="Unassembled WGS sequence"/>
</dbReference>
<dbReference type="PANTHER" id="PTHR11956:SF5">
    <property type="entry name" value="ARGININE--TRNA LIGASE, CYTOPLASMIC"/>
    <property type="match status" value="1"/>
</dbReference>
<keyword evidence="5 9" id="KW-0067">ATP-binding</keyword>
<comment type="caution">
    <text evidence="11">The sequence shown here is derived from an EMBL/GenBank/DDBJ whole genome shotgun (WGS) entry which is preliminary data.</text>
</comment>
<comment type="catalytic activity">
    <reaction evidence="8">
        <text>tRNA(Arg) + L-arginine + ATP = L-arginyl-tRNA(Arg) + AMP + diphosphate</text>
        <dbReference type="Rhea" id="RHEA:20301"/>
        <dbReference type="Rhea" id="RHEA-COMP:9658"/>
        <dbReference type="Rhea" id="RHEA-COMP:9673"/>
        <dbReference type="ChEBI" id="CHEBI:30616"/>
        <dbReference type="ChEBI" id="CHEBI:32682"/>
        <dbReference type="ChEBI" id="CHEBI:33019"/>
        <dbReference type="ChEBI" id="CHEBI:78442"/>
        <dbReference type="ChEBI" id="CHEBI:78513"/>
        <dbReference type="ChEBI" id="CHEBI:456215"/>
        <dbReference type="EC" id="6.1.1.19"/>
    </reaction>
</comment>
<keyword evidence="3 9" id="KW-0436">Ligase</keyword>
<dbReference type="Pfam" id="PF00750">
    <property type="entry name" value="tRNA-synt_1d"/>
    <property type="match status" value="1"/>
</dbReference>
<evidence type="ECO:0000256" key="2">
    <source>
        <dbReference type="ARBA" id="ARBA00012837"/>
    </source>
</evidence>
<proteinExistence type="inferred from homology"/>
<evidence type="ECO:0000259" key="10">
    <source>
        <dbReference type="SMART" id="SM00836"/>
    </source>
</evidence>
<dbReference type="SUPFAM" id="SSF52374">
    <property type="entry name" value="Nucleotidylyl transferase"/>
    <property type="match status" value="1"/>
</dbReference>
<name>A0AA89C5R8_PINIB</name>
<comment type="similarity">
    <text evidence="1 9">Belongs to the class-I aminoacyl-tRNA synthetase family.</text>
</comment>
<dbReference type="GO" id="GO:0005524">
    <property type="term" value="F:ATP binding"/>
    <property type="evidence" value="ECO:0007669"/>
    <property type="project" value="UniProtKB-KW"/>
</dbReference>
<accession>A0AA89C5R8</accession>
<keyword evidence="12" id="KW-1185">Reference proteome</keyword>
<evidence type="ECO:0000256" key="3">
    <source>
        <dbReference type="ARBA" id="ARBA00022598"/>
    </source>
</evidence>
<keyword evidence="6 9" id="KW-0648">Protein biosynthesis</keyword>
<dbReference type="GO" id="GO:0004814">
    <property type="term" value="F:arginine-tRNA ligase activity"/>
    <property type="evidence" value="ECO:0007669"/>
    <property type="project" value="UniProtKB-EC"/>
</dbReference>
<organism evidence="11 12">
    <name type="scientific">Pinctada imbricata</name>
    <name type="common">Atlantic pearl-oyster</name>
    <name type="synonym">Pinctada martensii</name>
    <dbReference type="NCBI Taxonomy" id="66713"/>
    <lineage>
        <taxon>Eukaryota</taxon>
        <taxon>Metazoa</taxon>
        <taxon>Spiralia</taxon>
        <taxon>Lophotrochozoa</taxon>
        <taxon>Mollusca</taxon>
        <taxon>Bivalvia</taxon>
        <taxon>Autobranchia</taxon>
        <taxon>Pteriomorphia</taxon>
        <taxon>Pterioida</taxon>
        <taxon>Pterioidea</taxon>
        <taxon>Pteriidae</taxon>
        <taxon>Pinctada</taxon>
    </lineage>
</organism>
<evidence type="ECO:0000313" key="11">
    <source>
        <dbReference type="EMBL" id="KAK3100522.1"/>
    </source>
</evidence>
<dbReference type="Pfam" id="PF05746">
    <property type="entry name" value="DALR_1"/>
    <property type="match status" value="1"/>
</dbReference>
<dbReference type="InterPro" id="IPR001278">
    <property type="entry name" value="Arg-tRNA-ligase"/>
</dbReference>
<evidence type="ECO:0000256" key="1">
    <source>
        <dbReference type="ARBA" id="ARBA00005594"/>
    </source>
</evidence>
<evidence type="ECO:0000256" key="8">
    <source>
        <dbReference type="ARBA" id="ARBA00049339"/>
    </source>
</evidence>
<evidence type="ECO:0000256" key="7">
    <source>
        <dbReference type="ARBA" id="ARBA00023146"/>
    </source>
</evidence>
<evidence type="ECO:0000256" key="4">
    <source>
        <dbReference type="ARBA" id="ARBA00022741"/>
    </source>
</evidence>
<dbReference type="Gene3D" id="1.10.730.10">
    <property type="entry name" value="Isoleucyl-tRNA Synthetase, Domain 1"/>
    <property type="match status" value="1"/>
</dbReference>
<protein>
    <recommendedName>
        <fullName evidence="2">arginine--tRNA ligase</fullName>
        <ecNumber evidence="2">6.1.1.19</ecNumber>
    </recommendedName>
</protein>
<reference evidence="11" key="1">
    <citation type="submission" date="2019-08" db="EMBL/GenBank/DDBJ databases">
        <title>The improved chromosome-level genome for the pearl oyster Pinctada fucata martensii using PacBio sequencing and Hi-C.</title>
        <authorList>
            <person name="Zheng Z."/>
        </authorList>
    </citation>
    <scope>NUCLEOTIDE SEQUENCE</scope>
    <source>
        <strain evidence="11">ZZ-2019</strain>
        <tissue evidence="11">Adductor muscle</tissue>
    </source>
</reference>
<dbReference type="PANTHER" id="PTHR11956">
    <property type="entry name" value="ARGINYL-TRNA SYNTHETASE"/>
    <property type="match status" value="1"/>
</dbReference>
<dbReference type="Gene3D" id="3.40.50.620">
    <property type="entry name" value="HUPs"/>
    <property type="match status" value="1"/>
</dbReference>
<dbReference type="InterPro" id="IPR009080">
    <property type="entry name" value="tRNAsynth_Ia_anticodon-bd"/>
</dbReference>
<dbReference type="GO" id="GO:0006420">
    <property type="term" value="P:arginyl-tRNA aminoacylation"/>
    <property type="evidence" value="ECO:0007669"/>
    <property type="project" value="InterPro"/>
</dbReference>
<dbReference type="InterPro" id="IPR008909">
    <property type="entry name" value="DALR_anticod-bd"/>
</dbReference>
<evidence type="ECO:0000256" key="9">
    <source>
        <dbReference type="RuleBase" id="RU363038"/>
    </source>
</evidence>
<dbReference type="AlphaFoldDB" id="A0AA89C5R8"/>
<feature type="non-terminal residue" evidence="11">
    <location>
        <position position="1"/>
    </location>
</feature>
<keyword evidence="4 9" id="KW-0547">Nucleotide-binding</keyword>
<dbReference type="SUPFAM" id="SSF47323">
    <property type="entry name" value="Anticodon-binding domain of a subclass of class I aminoacyl-tRNA synthetases"/>
    <property type="match status" value="1"/>
</dbReference>
<evidence type="ECO:0000313" key="12">
    <source>
        <dbReference type="Proteomes" id="UP001186944"/>
    </source>
</evidence>
<gene>
    <name evidence="11" type="ORF">FSP39_021271</name>
</gene>
<dbReference type="SMART" id="SM00836">
    <property type="entry name" value="DALR_1"/>
    <property type="match status" value="1"/>
</dbReference>
<dbReference type="InterPro" id="IPR035684">
    <property type="entry name" value="ArgRS_core"/>
</dbReference>
<evidence type="ECO:0000256" key="6">
    <source>
        <dbReference type="ARBA" id="ARBA00022917"/>
    </source>
</evidence>
<sequence>KKFKTRSGDTVKLADLLDEGIARAEQKLKEKGRDKELTAQELDAVKKSVAYGCIKYADLAHNRNHDYVFSFDKMLDDRGNTAAYLLYAYTRIRSIARNSGVSQEQLKSAASSTKIKLDHPKEWNLAKCVLRLPEIILRCLDSLLLHTLCEYLYELANTFTEFYDSCYCIEKDKKTGAIVKVDMSRLLLCEATASIIAAGFHILGIDPLQKM</sequence>
<keyword evidence="7 9" id="KW-0030">Aminoacyl-tRNA synthetase</keyword>
<dbReference type="EC" id="6.1.1.19" evidence="2"/>
<dbReference type="FunFam" id="1.10.730.10:FF:000016">
    <property type="entry name" value="Arginine--tRNA ligase, cytoplasmic"/>
    <property type="match status" value="1"/>
</dbReference>